<dbReference type="RefSeq" id="WP_140603755.1">
    <property type="nucleotide sequence ID" value="NZ_SAWY01000022.1"/>
</dbReference>
<dbReference type="EMBL" id="SAWY01000022">
    <property type="protein sequence ID" value="TPH14531.1"/>
    <property type="molecule type" value="Genomic_DNA"/>
</dbReference>
<feature type="transmembrane region" description="Helical" evidence="1">
    <location>
        <begin position="12"/>
        <end position="29"/>
    </location>
</feature>
<protein>
    <submittedName>
        <fullName evidence="2">Uncharacterized protein</fullName>
    </submittedName>
</protein>
<gene>
    <name evidence="2" type="ORF">EPA86_11525</name>
</gene>
<reference evidence="2 3" key="1">
    <citation type="submission" date="2019-01" db="EMBL/GenBank/DDBJ databases">
        <title>Litorilituus lipolytica sp. nov., isolated from intertidal sand of the Yellow Sea in China.</title>
        <authorList>
            <person name="Liu A."/>
        </authorList>
    </citation>
    <scope>NUCLEOTIDE SEQUENCE [LARGE SCALE GENOMIC DNA]</scope>
    <source>
        <strain evidence="2 3">RZ04</strain>
    </source>
</reference>
<keyword evidence="3" id="KW-1185">Reference proteome</keyword>
<dbReference type="AlphaFoldDB" id="A0A502KX50"/>
<keyword evidence="1" id="KW-1133">Transmembrane helix</keyword>
<dbReference type="Proteomes" id="UP000315303">
    <property type="component" value="Unassembled WGS sequence"/>
</dbReference>
<feature type="transmembrane region" description="Helical" evidence="1">
    <location>
        <begin position="90"/>
        <end position="109"/>
    </location>
</feature>
<accession>A0A502KX50</accession>
<evidence type="ECO:0000313" key="2">
    <source>
        <dbReference type="EMBL" id="TPH14531.1"/>
    </source>
</evidence>
<keyword evidence="1" id="KW-0812">Transmembrane</keyword>
<evidence type="ECO:0000313" key="3">
    <source>
        <dbReference type="Proteomes" id="UP000315303"/>
    </source>
</evidence>
<proteinExistence type="predicted"/>
<keyword evidence="1" id="KW-0472">Membrane</keyword>
<evidence type="ECO:0000256" key="1">
    <source>
        <dbReference type="SAM" id="Phobius"/>
    </source>
</evidence>
<organism evidence="2 3">
    <name type="scientific">Litorilituus lipolyticus</name>
    <dbReference type="NCBI Taxonomy" id="2491017"/>
    <lineage>
        <taxon>Bacteria</taxon>
        <taxon>Pseudomonadati</taxon>
        <taxon>Pseudomonadota</taxon>
        <taxon>Gammaproteobacteria</taxon>
        <taxon>Alteromonadales</taxon>
        <taxon>Colwelliaceae</taxon>
        <taxon>Litorilituus</taxon>
    </lineage>
</organism>
<sequence length="115" mass="13579">MIGAQFKLSNKFVVILLFALVALGLFSSFDTGIRLLNFNSIIEQSRPVEVLNEQQAKDIAFLNARIELLETKLEYKSIYQDLFEKVEHRIWVIHVLLQFIFLLMIYKYLIVKRKE</sequence>
<comment type="caution">
    <text evidence="2">The sequence shown here is derived from an EMBL/GenBank/DDBJ whole genome shotgun (WGS) entry which is preliminary data.</text>
</comment>
<name>A0A502KX50_9GAMM</name>